<sequence length="87" mass="9771">MGTKVLNTKTTEVLKEKRKRNMIIAISFFTFALLEGYIGTVLTSTSGTVAQISMLGVMGVMLVLGLAFEFRSIFIHKVIERRMKVEQ</sequence>
<gene>
    <name evidence="2" type="ORF">BVG16_18450</name>
</gene>
<reference evidence="2 3" key="1">
    <citation type="submission" date="2017-01" db="EMBL/GenBank/DDBJ databases">
        <title>Genome analysis of Paenibacillus selenitrireducens ES3-24.</title>
        <authorList>
            <person name="Xu D."/>
            <person name="Yao R."/>
            <person name="Zheng S."/>
        </authorList>
    </citation>
    <scope>NUCLEOTIDE SEQUENCE [LARGE SCALE GENOMIC DNA]</scope>
    <source>
        <strain evidence="2 3">ES3-24</strain>
    </source>
</reference>
<name>A0A1T2X8H8_9BACL</name>
<dbReference type="EMBL" id="MSZX01000007">
    <property type="protein sequence ID" value="OPA76189.1"/>
    <property type="molecule type" value="Genomic_DNA"/>
</dbReference>
<keyword evidence="1" id="KW-1133">Transmembrane helix</keyword>
<organism evidence="2 3">
    <name type="scientific">Paenibacillus selenitireducens</name>
    <dbReference type="NCBI Taxonomy" id="1324314"/>
    <lineage>
        <taxon>Bacteria</taxon>
        <taxon>Bacillati</taxon>
        <taxon>Bacillota</taxon>
        <taxon>Bacilli</taxon>
        <taxon>Bacillales</taxon>
        <taxon>Paenibacillaceae</taxon>
        <taxon>Paenibacillus</taxon>
    </lineage>
</organism>
<protein>
    <submittedName>
        <fullName evidence="2">Uncharacterized protein</fullName>
    </submittedName>
</protein>
<feature type="transmembrane region" description="Helical" evidence="1">
    <location>
        <begin position="21"/>
        <end position="40"/>
    </location>
</feature>
<feature type="transmembrane region" description="Helical" evidence="1">
    <location>
        <begin position="52"/>
        <end position="74"/>
    </location>
</feature>
<evidence type="ECO:0000313" key="3">
    <source>
        <dbReference type="Proteomes" id="UP000190188"/>
    </source>
</evidence>
<keyword evidence="1" id="KW-0472">Membrane</keyword>
<dbReference type="RefSeq" id="WP_078500408.1">
    <property type="nucleotide sequence ID" value="NZ_MSZX01000007.1"/>
</dbReference>
<keyword evidence="1" id="KW-0812">Transmembrane</keyword>
<dbReference type="Proteomes" id="UP000190188">
    <property type="component" value="Unassembled WGS sequence"/>
</dbReference>
<dbReference type="OrthoDB" id="2628272at2"/>
<dbReference type="AlphaFoldDB" id="A0A1T2X8H8"/>
<comment type="caution">
    <text evidence="2">The sequence shown here is derived from an EMBL/GenBank/DDBJ whole genome shotgun (WGS) entry which is preliminary data.</text>
</comment>
<evidence type="ECO:0000313" key="2">
    <source>
        <dbReference type="EMBL" id="OPA76189.1"/>
    </source>
</evidence>
<evidence type="ECO:0000256" key="1">
    <source>
        <dbReference type="SAM" id="Phobius"/>
    </source>
</evidence>
<keyword evidence="3" id="KW-1185">Reference proteome</keyword>
<proteinExistence type="predicted"/>
<accession>A0A1T2X8H8</accession>